<name>A0A841C735_9LACT</name>
<dbReference type="Proteomes" id="UP000562464">
    <property type="component" value="Unassembled WGS sequence"/>
</dbReference>
<dbReference type="EMBL" id="JACHHV010000033">
    <property type="protein sequence ID" value="MBB5888613.1"/>
    <property type="molecule type" value="Genomic_DNA"/>
</dbReference>
<accession>A0A841C735</accession>
<protein>
    <submittedName>
        <fullName evidence="1">Uncharacterized protein</fullName>
    </submittedName>
</protein>
<dbReference type="AlphaFoldDB" id="A0A841C735"/>
<gene>
    <name evidence="1" type="ORF">HNQ37_001515</name>
</gene>
<comment type="caution">
    <text evidence="1">The sequence shown here is derived from an EMBL/GenBank/DDBJ whole genome shotgun (WGS) entry which is preliminary data.</text>
</comment>
<evidence type="ECO:0000313" key="1">
    <source>
        <dbReference type="EMBL" id="MBB5888613.1"/>
    </source>
</evidence>
<organism evidence="1 2">
    <name type="scientific">Lactovum miscens</name>
    <dbReference type="NCBI Taxonomy" id="190387"/>
    <lineage>
        <taxon>Bacteria</taxon>
        <taxon>Bacillati</taxon>
        <taxon>Bacillota</taxon>
        <taxon>Bacilli</taxon>
        <taxon>Lactobacillales</taxon>
        <taxon>Streptococcaceae</taxon>
        <taxon>Lactovum</taxon>
    </lineage>
</organism>
<reference evidence="1 2" key="1">
    <citation type="submission" date="2020-08" db="EMBL/GenBank/DDBJ databases">
        <title>Genomic Encyclopedia of Type Strains, Phase IV (KMG-IV): sequencing the most valuable type-strain genomes for metagenomic binning, comparative biology and taxonomic classification.</title>
        <authorList>
            <person name="Goeker M."/>
        </authorList>
    </citation>
    <scope>NUCLEOTIDE SEQUENCE [LARGE SCALE GENOMIC DNA]</scope>
    <source>
        <strain evidence="1 2">DSM 14925</strain>
    </source>
</reference>
<keyword evidence="2" id="KW-1185">Reference proteome</keyword>
<sequence>MERVEELFGDLDENLWITGDSTSLIKYNGVFVFESLI</sequence>
<proteinExistence type="predicted"/>
<evidence type="ECO:0000313" key="2">
    <source>
        <dbReference type="Proteomes" id="UP000562464"/>
    </source>
</evidence>